<feature type="compositionally biased region" description="Basic and acidic residues" evidence="1">
    <location>
        <begin position="29"/>
        <end position="45"/>
    </location>
</feature>
<feature type="region of interest" description="Disordered" evidence="1">
    <location>
        <begin position="351"/>
        <end position="370"/>
    </location>
</feature>
<dbReference type="EMBL" id="KQ947418">
    <property type="protein sequence ID" value="KUJ15518.1"/>
    <property type="molecule type" value="Genomic_DNA"/>
</dbReference>
<evidence type="ECO:0000313" key="2">
    <source>
        <dbReference type="EMBL" id="KUJ15518.1"/>
    </source>
</evidence>
<keyword evidence="3" id="KW-1185">Reference proteome</keyword>
<dbReference type="Proteomes" id="UP000070700">
    <property type="component" value="Unassembled WGS sequence"/>
</dbReference>
<dbReference type="KEGG" id="psco:LY89DRAFT_783649"/>
<feature type="compositionally biased region" description="Polar residues" evidence="1">
    <location>
        <begin position="377"/>
        <end position="398"/>
    </location>
</feature>
<gene>
    <name evidence="2" type="ORF">LY89DRAFT_783649</name>
</gene>
<name>A0A194X5Q9_MOLSC</name>
<protein>
    <submittedName>
        <fullName evidence="2">Uncharacterized protein</fullName>
    </submittedName>
</protein>
<dbReference type="GeneID" id="28832432"/>
<reference evidence="2 3" key="1">
    <citation type="submission" date="2015-10" db="EMBL/GenBank/DDBJ databases">
        <title>Full genome of DAOMC 229536 Phialocephala scopiformis, a fungal endophyte of spruce producing the potent anti-insectan compound rugulosin.</title>
        <authorList>
            <consortium name="DOE Joint Genome Institute"/>
            <person name="Walker A.K."/>
            <person name="Frasz S.L."/>
            <person name="Seifert K.A."/>
            <person name="Miller J.D."/>
            <person name="Mondo S.J."/>
            <person name="Labutti K."/>
            <person name="Lipzen A."/>
            <person name="Dockter R."/>
            <person name="Kennedy M."/>
            <person name="Grigoriev I.V."/>
            <person name="Spatafora J.W."/>
        </authorList>
    </citation>
    <scope>NUCLEOTIDE SEQUENCE [LARGE SCALE GENOMIC DNA]</scope>
    <source>
        <strain evidence="2 3">CBS 120377</strain>
    </source>
</reference>
<feature type="compositionally biased region" description="Polar residues" evidence="1">
    <location>
        <begin position="1"/>
        <end position="11"/>
    </location>
</feature>
<dbReference type="InParanoid" id="A0A194X5Q9"/>
<feature type="region of interest" description="Disordered" evidence="1">
    <location>
        <begin position="377"/>
        <end position="484"/>
    </location>
</feature>
<feature type="compositionally biased region" description="Low complexity" evidence="1">
    <location>
        <begin position="452"/>
        <end position="473"/>
    </location>
</feature>
<feature type="region of interest" description="Disordered" evidence="1">
    <location>
        <begin position="776"/>
        <end position="841"/>
    </location>
</feature>
<feature type="compositionally biased region" description="Gly residues" evidence="1">
    <location>
        <begin position="166"/>
        <end position="175"/>
    </location>
</feature>
<feature type="compositionally biased region" description="Basic and acidic residues" evidence="1">
    <location>
        <begin position="776"/>
        <end position="786"/>
    </location>
</feature>
<feature type="region of interest" description="Disordered" evidence="1">
    <location>
        <begin position="498"/>
        <end position="656"/>
    </location>
</feature>
<accession>A0A194X5Q9</accession>
<feature type="compositionally biased region" description="Polar residues" evidence="1">
    <location>
        <begin position="96"/>
        <end position="114"/>
    </location>
</feature>
<evidence type="ECO:0000313" key="3">
    <source>
        <dbReference type="Proteomes" id="UP000070700"/>
    </source>
</evidence>
<feature type="compositionally biased region" description="Polar residues" evidence="1">
    <location>
        <begin position="154"/>
        <end position="163"/>
    </location>
</feature>
<dbReference type="OrthoDB" id="10682845at2759"/>
<feature type="compositionally biased region" description="Acidic residues" evidence="1">
    <location>
        <begin position="643"/>
        <end position="654"/>
    </location>
</feature>
<proteinExistence type="predicted"/>
<feature type="compositionally biased region" description="Low complexity" evidence="1">
    <location>
        <begin position="505"/>
        <end position="525"/>
    </location>
</feature>
<dbReference type="AlphaFoldDB" id="A0A194X5Q9"/>
<feature type="region of interest" description="Disordered" evidence="1">
    <location>
        <begin position="1"/>
        <end position="295"/>
    </location>
</feature>
<feature type="compositionally biased region" description="Basic and acidic residues" evidence="1">
    <location>
        <begin position="598"/>
        <end position="618"/>
    </location>
</feature>
<feature type="compositionally biased region" description="Low complexity" evidence="1">
    <location>
        <begin position="83"/>
        <end position="94"/>
    </location>
</feature>
<feature type="compositionally biased region" description="Low complexity" evidence="1">
    <location>
        <begin position="796"/>
        <end position="820"/>
    </location>
</feature>
<evidence type="ECO:0000256" key="1">
    <source>
        <dbReference type="SAM" id="MobiDB-lite"/>
    </source>
</evidence>
<feature type="compositionally biased region" description="Polar residues" evidence="1">
    <location>
        <begin position="196"/>
        <end position="210"/>
    </location>
</feature>
<feature type="compositionally biased region" description="Polar residues" evidence="1">
    <location>
        <begin position="239"/>
        <end position="251"/>
    </location>
</feature>
<sequence>MAPRTRNQAHQALQDASAPAESTSNMNDDGPRRRTRQDPTKKASTFDDPLPSVEDEEVATSSFAQAQVAADEPITSRLRSRSRSTSVVPTTRTTYNRRASTRSQSPSQKANGSNKGKRGVKRGREDTHDDDDEEDGLSQSNNKKSRGNNYEADMSSQPSQQPTRAGRGGRGGGRGRGARKHVKLPAIQEASPARAAQQTFESPAETNDLTSIVPAIQKASPAQAQETFEYPAEPKGLTSILSPPSDVQSLRPNRFHPYKRSLSPLKHNQIPNGYESLSDDDSAPAHKPGDPAWWDKKQRIKSFTRFVNDGVVDKALKNKVQEVEPETKQRMPSNSTSVQRKKTLRTVAEWATSDASNKLPTAGEMVSFLEQTKTRNSANIATLPKQSNAGQAAQTSEAAESIPQDVNGDQSRSYAEIPGKTFQVPDESDSEDDIMSNHNETAADAESDHASSPHITSPQIPTTPTTPTPTLLPKAEEPQGWLGSAKKAILNTTFKFFGRGSQNDSQAGSSTATTATSKFTFTSQQKIPQTPTPSIHGGRAQRKTPQTERPRRINKALIPPERFVPNTEYRKKKAKKLPIEQRGVISPKRRAELQAIQAEKKRQQREAEETRVELEEWQRVVTYKCPSETSSDEEDGAKKDESEGSDSQEFDPDNSYEVWKAAEAKKAREAKPKFQCPEEPERDWKNDDKWGFTYQRDGKRYSRLDNIPNRIPGMFRLRNLPQHPKLALDQVPAHIQQWIAEHDAWERIYWGIRNDEVTQVDIDKYNQMIRDNELGRQAEEAEEAKKAAAPPPAPRPANAELPAQSAPAAAMAKATKYAPKTPSGLRNAERAYSSPVDSENEVVEKLEDTTVDAGERILQLVHNRNEKVPELRLPELMKNEDIVVPAWLKAFV</sequence>
<feature type="compositionally biased region" description="Basic and acidic residues" evidence="1">
    <location>
        <begin position="283"/>
        <end position="295"/>
    </location>
</feature>
<organism evidence="2 3">
    <name type="scientific">Mollisia scopiformis</name>
    <name type="common">Conifer needle endophyte fungus</name>
    <name type="synonym">Phialocephala scopiformis</name>
    <dbReference type="NCBI Taxonomy" id="149040"/>
    <lineage>
        <taxon>Eukaryota</taxon>
        <taxon>Fungi</taxon>
        <taxon>Dikarya</taxon>
        <taxon>Ascomycota</taxon>
        <taxon>Pezizomycotina</taxon>
        <taxon>Leotiomycetes</taxon>
        <taxon>Helotiales</taxon>
        <taxon>Mollisiaceae</taxon>
        <taxon>Mollisia</taxon>
    </lineage>
</organism>
<dbReference type="RefSeq" id="XP_018069873.1">
    <property type="nucleotide sequence ID" value="XM_018222706.1"/>
</dbReference>
<feature type="region of interest" description="Disordered" evidence="1">
    <location>
        <begin position="321"/>
        <end position="342"/>
    </location>
</feature>